<keyword evidence="1" id="KW-1133">Transmembrane helix</keyword>
<dbReference type="AlphaFoldDB" id="A0A5D0NN18"/>
<feature type="transmembrane region" description="Helical" evidence="1">
    <location>
        <begin position="17"/>
        <end position="39"/>
    </location>
</feature>
<dbReference type="EMBL" id="VSFG01000003">
    <property type="protein sequence ID" value="TYB45524.1"/>
    <property type="molecule type" value="Genomic_DNA"/>
</dbReference>
<feature type="transmembrane region" description="Helical" evidence="1">
    <location>
        <begin position="59"/>
        <end position="76"/>
    </location>
</feature>
<keyword evidence="3" id="KW-1185">Reference proteome</keyword>
<evidence type="ECO:0000313" key="2">
    <source>
        <dbReference type="EMBL" id="TYB45524.1"/>
    </source>
</evidence>
<name>A0A5D0NN18_9ACTN</name>
<evidence type="ECO:0000256" key="1">
    <source>
        <dbReference type="SAM" id="Phobius"/>
    </source>
</evidence>
<dbReference type="STRING" id="1220554.GCA_001552135_04613"/>
<dbReference type="RefSeq" id="WP_067894838.1">
    <property type="nucleotide sequence ID" value="NZ_VSFG01000003.1"/>
</dbReference>
<reference evidence="2 3" key="1">
    <citation type="submission" date="2019-08" db="EMBL/GenBank/DDBJ databases">
        <title>Actinomadura sp. nov. CYP1-5 isolated from mountain soil.</title>
        <authorList>
            <person name="Songsumanus A."/>
            <person name="Kuncharoen N."/>
            <person name="Kudo T."/>
            <person name="Yuki M."/>
            <person name="Igarashi Y."/>
            <person name="Tanasupawat S."/>
        </authorList>
    </citation>
    <scope>NUCLEOTIDE SEQUENCE [LARGE SCALE GENOMIC DNA]</scope>
    <source>
        <strain evidence="2 3">JCM 14158</strain>
    </source>
</reference>
<sequence length="338" mass="36185">MLGSVVKEAGGLLDRRFFLNSLLPVLVFLGASALAVAAGTSGTAAAADHWNRWSGPVKTLTVAGFAVVAMLAAAWLSSASTGLVRLYEGYWSGPLGRPPRGWGVRWHRRRLAALDPRDDADYARLHTSYPGREAELQPTRLGNILKNSELHPEARYGIDAVLVWPRLHPLLPADQRASLAAARAEMEFFLTVSVLAAAFSAGVGAFLAAAGADVPLFLLCHWGGAALALAAYACSLAPARIYGQQVKVTFDVHRGLLLKALGHPRPDEPDEPVLWRALARYWYRGVPLTATFHAAAAVPEQPPDEDPTLPRPRFALPLTAWAALAFLATGTLGALLLS</sequence>
<feature type="transmembrane region" description="Helical" evidence="1">
    <location>
        <begin position="216"/>
        <end position="237"/>
    </location>
</feature>
<feature type="transmembrane region" description="Helical" evidence="1">
    <location>
        <begin position="318"/>
        <end position="337"/>
    </location>
</feature>
<protein>
    <submittedName>
        <fullName evidence="2">Uncharacterized protein</fullName>
    </submittedName>
</protein>
<keyword evidence="1" id="KW-0812">Transmembrane</keyword>
<proteinExistence type="predicted"/>
<keyword evidence="1" id="KW-0472">Membrane</keyword>
<evidence type="ECO:0000313" key="3">
    <source>
        <dbReference type="Proteomes" id="UP000323380"/>
    </source>
</evidence>
<organism evidence="2 3">
    <name type="scientific">Actinomadura chibensis</name>
    <dbReference type="NCBI Taxonomy" id="392828"/>
    <lineage>
        <taxon>Bacteria</taxon>
        <taxon>Bacillati</taxon>
        <taxon>Actinomycetota</taxon>
        <taxon>Actinomycetes</taxon>
        <taxon>Streptosporangiales</taxon>
        <taxon>Thermomonosporaceae</taxon>
        <taxon>Actinomadura</taxon>
    </lineage>
</organism>
<dbReference type="Proteomes" id="UP000323380">
    <property type="component" value="Unassembled WGS sequence"/>
</dbReference>
<feature type="transmembrane region" description="Helical" evidence="1">
    <location>
        <begin position="188"/>
        <end position="210"/>
    </location>
</feature>
<gene>
    <name evidence="2" type="ORF">FXF69_19020</name>
</gene>
<comment type="caution">
    <text evidence="2">The sequence shown here is derived from an EMBL/GenBank/DDBJ whole genome shotgun (WGS) entry which is preliminary data.</text>
</comment>
<accession>A0A5D0NN18</accession>